<dbReference type="InterPro" id="IPR051603">
    <property type="entry name" value="Zinc-ADH_QOR/CCCR"/>
</dbReference>
<dbReference type="GO" id="GO:0016491">
    <property type="term" value="F:oxidoreductase activity"/>
    <property type="evidence" value="ECO:0007669"/>
    <property type="project" value="InterPro"/>
</dbReference>
<dbReference type="CDD" id="cd08253">
    <property type="entry name" value="zeta_crystallin"/>
    <property type="match status" value="1"/>
</dbReference>
<keyword evidence="1" id="KW-0521">NADP</keyword>
<dbReference type="Proteomes" id="UP000198751">
    <property type="component" value="Chromosome I"/>
</dbReference>
<dbReference type="SUPFAM" id="SSF50129">
    <property type="entry name" value="GroES-like"/>
    <property type="match status" value="1"/>
</dbReference>
<evidence type="ECO:0000259" key="3">
    <source>
        <dbReference type="SMART" id="SM00829"/>
    </source>
</evidence>
<organism evidence="4 5">
    <name type="scientific">Pseudarthrobacter equi</name>
    <dbReference type="NCBI Taxonomy" id="728066"/>
    <lineage>
        <taxon>Bacteria</taxon>
        <taxon>Bacillati</taxon>
        <taxon>Actinomycetota</taxon>
        <taxon>Actinomycetes</taxon>
        <taxon>Micrococcales</taxon>
        <taxon>Micrococcaceae</taxon>
        <taxon>Pseudarthrobacter</taxon>
    </lineage>
</organism>
<name>A0A1H1ZKX5_9MICC</name>
<dbReference type="InterPro" id="IPR013149">
    <property type="entry name" value="ADH-like_C"/>
</dbReference>
<dbReference type="AlphaFoldDB" id="A0A1H1ZKX5"/>
<dbReference type="SUPFAM" id="SSF51735">
    <property type="entry name" value="NAD(P)-binding Rossmann-fold domains"/>
    <property type="match status" value="1"/>
</dbReference>
<dbReference type="OrthoDB" id="7355832at2"/>
<dbReference type="PANTHER" id="PTHR44154">
    <property type="entry name" value="QUINONE OXIDOREDUCTASE"/>
    <property type="match status" value="1"/>
</dbReference>
<dbReference type="Pfam" id="PF08240">
    <property type="entry name" value="ADH_N"/>
    <property type="match status" value="1"/>
</dbReference>
<evidence type="ECO:0000256" key="1">
    <source>
        <dbReference type="ARBA" id="ARBA00022857"/>
    </source>
</evidence>
<dbReference type="InterPro" id="IPR036291">
    <property type="entry name" value="NAD(P)-bd_dom_sf"/>
</dbReference>
<dbReference type="InterPro" id="IPR011032">
    <property type="entry name" value="GroES-like_sf"/>
</dbReference>
<proteinExistence type="predicted"/>
<dbReference type="PANTHER" id="PTHR44154:SF1">
    <property type="entry name" value="QUINONE OXIDOREDUCTASE"/>
    <property type="match status" value="1"/>
</dbReference>
<dbReference type="Gene3D" id="3.90.180.10">
    <property type="entry name" value="Medium-chain alcohol dehydrogenases, catalytic domain"/>
    <property type="match status" value="1"/>
</dbReference>
<dbReference type="Pfam" id="PF00107">
    <property type="entry name" value="ADH_zinc_N"/>
    <property type="match status" value="1"/>
</dbReference>
<sequence>MKAIVYEETGASSVLQLQDKAKSDPGPGEVRVRLAVSGVNPTDWKSRAGSGQGSTKLKAPKVPNQDGAGIVDAVGPGVSGFSAGDRVWLWDVAWGGDEGTAQEYAVVPSVKVVALPDDESFDTGASLGIPALTAHRALTSSEHGPDRLSPGSLTGQTVLVTGGAGAVSHAAIQLARWAGATVITTVSDDRKAGLARLAGAHQVLNYRTEDVVAAVNAAVPAGVDTIVDVNAPANLESDVRILKPGGTIAIYAANPGESVTVPVRESMGKNIRYQFILTYTVTDGQKEHAVESVAEALAAGALRVGEDHGLPLTRFPLAETASAHDAVEQGTIGKVLIDVAPLP</sequence>
<feature type="region of interest" description="Disordered" evidence="2">
    <location>
        <begin position="41"/>
        <end position="64"/>
    </location>
</feature>
<accession>A0A1H1ZKX5</accession>
<dbReference type="InterPro" id="IPR020843">
    <property type="entry name" value="ER"/>
</dbReference>
<evidence type="ECO:0000313" key="5">
    <source>
        <dbReference type="Proteomes" id="UP000198751"/>
    </source>
</evidence>
<dbReference type="InterPro" id="IPR013154">
    <property type="entry name" value="ADH-like_N"/>
</dbReference>
<dbReference type="Gene3D" id="3.40.50.720">
    <property type="entry name" value="NAD(P)-binding Rossmann-like Domain"/>
    <property type="match status" value="1"/>
</dbReference>
<feature type="domain" description="Enoyl reductase (ER)" evidence="3">
    <location>
        <begin position="10"/>
        <end position="337"/>
    </location>
</feature>
<gene>
    <name evidence="4" type="ORF">SAMN04489743_2505</name>
</gene>
<evidence type="ECO:0000256" key="2">
    <source>
        <dbReference type="SAM" id="MobiDB-lite"/>
    </source>
</evidence>
<protein>
    <submittedName>
        <fullName evidence="4">NADPH2:quinone reductase</fullName>
    </submittedName>
</protein>
<dbReference type="EMBL" id="LT629779">
    <property type="protein sequence ID" value="SDT34303.1"/>
    <property type="molecule type" value="Genomic_DNA"/>
</dbReference>
<evidence type="ECO:0000313" key="4">
    <source>
        <dbReference type="EMBL" id="SDT34303.1"/>
    </source>
</evidence>
<dbReference type="SMART" id="SM00829">
    <property type="entry name" value="PKS_ER"/>
    <property type="match status" value="1"/>
</dbReference>
<reference evidence="5" key="1">
    <citation type="submission" date="2016-10" db="EMBL/GenBank/DDBJ databases">
        <authorList>
            <person name="Varghese N."/>
            <person name="Submissions S."/>
        </authorList>
    </citation>
    <scope>NUCLEOTIDE SEQUENCE [LARGE SCALE GENOMIC DNA]</scope>
    <source>
        <strain evidence="5">IMMIB L-1606</strain>
    </source>
</reference>
<keyword evidence="5" id="KW-1185">Reference proteome</keyword>
<dbReference type="RefSeq" id="WP_091720664.1">
    <property type="nucleotide sequence ID" value="NZ_CAUQLD010000006.1"/>
</dbReference>